<evidence type="ECO:0000313" key="2">
    <source>
        <dbReference type="EMBL" id="MPY43115.1"/>
    </source>
</evidence>
<name>A0A5N8WAG2_9ACTN</name>
<proteinExistence type="predicted"/>
<dbReference type="RefSeq" id="WP_152788027.1">
    <property type="nucleotide sequence ID" value="NZ_BAABEQ010000092.1"/>
</dbReference>
<protein>
    <submittedName>
        <fullName evidence="2">Uncharacterized protein</fullName>
    </submittedName>
</protein>
<keyword evidence="3" id="KW-1185">Reference proteome</keyword>
<dbReference type="EMBL" id="VJZE01000200">
    <property type="protein sequence ID" value="MPY43115.1"/>
    <property type="molecule type" value="Genomic_DNA"/>
</dbReference>
<dbReference type="AlphaFoldDB" id="A0A5N8WAG2"/>
<evidence type="ECO:0000313" key="3">
    <source>
        <dbReference type="Proteomes" id="UP000326979"/>
    </source>
</evidence>
<feature type="region of interest" description="Disordered" evidence="1">
    <location>
        <begin position="1"/>
        <end position="36"/>
    </location>
</feature>
<reference evidence="2 3" key="1">
    <citation type="submission" date="2019-07" db="EMBL/GenBank/DDBJ databases">
        <title>New species of Amycolatopsis and Streptomyces.</title>
        <authorList>
            <person name="Duangmal K."/>
            <person name="Teo W.F.A."/>
            <person name="Lipun K."/>
        </authorList>
    </citation>
    <scope>NUCLEOTIDE SEQUENCE [LARGE SCALE GENOMIC DNA]</scope>
    <source>
        <strain evidence="2 3">TISTR 2346</strain>
    </source>
</reference>
<evidence type="ECO:0000256" key="1">
    <source>
        <dbReference type="SAM" id="MobiDB-lite"/>
    </source>
</evidence>
<organism evidence="2 3">
    <name type="scientific">Streptomyces phyllanthi</name>
    <dbReference type="NCBI Taxonomy" id="1803180"/>
    <lineage>
        <taxon>Bacteria</taxon>
        <taxon>Bacillati</taxon>
        <taxon>Actinomycetota</taxon>
        <taxon>Actinomycetes</taxon>
        <taxon>Kitasatosporales</taxon>
        <taxon>Streptomycetaceae</taxon>
        <taxon>Streptomyces</taxon>
    </lineage>
</organism>
<sequence length="65" mass="6405">MTATEALPPAQSAPRGMPHASAGAALPGTADGSTRPVAHAMPAAFAAVRSAPEQVLGRAVFGRTP</sequence>
<gene>
    <name evidence="2" type="ORF">FNH04_25355</name>
</gene>
<comment type="caution">
    <text evidence="2">The sequence shown here is derived from an EMBL/GenBank/DDBJ whole genome shotgun (WGS) entry which is preliminary data.</text>
</comment>
<accession>A0A5N8WAG2</accession>
<dbReference type="Proteomes" id="UP000326979">
    <property type="component" value="Unassembled WGS sequence"/>
</dbReference>